<organism evidence="1 2">
    <name type="scientific">Hirundo rustica rustica</name>
    <dbReference type="NCBI Taxonomy" id="333673"/>
    <lineage>
        <taxon>Eukaryota</taxon>
        <taxon>Metazoa</taxon>
        <taxon>Chordata</taxon>
        <taxon>Craniata</taxon>
        <taxon>Vertebrata</taxon>
        <taxon>Euteleostomi</taxon>
        <taxon>Archelosauria</taxon>
        <taxon>Archosauria</taxon>
        <taxon>Dinosauria</taxon>
        <taxon>Saurischia</taxon>
        <taxon>Theropoda</taxon>
        <taxon>Coelurosauria</taxon>
        <taxon>Aves</taxon>
        <taxon>Neognathae</taxon>
        <taxon>Neoaves</taxon>
        <taxon>Telluraves</taxon>
        <taxon>Australaves</taxon>
        <taxon>Passeriformes</taxon>
        <taxon>Sylvioidea</taxon>
        <taxon>Hirundinidae</taxon>
        <taxon>Hirundo</taxon>
    </lineage>
</organism>
<evidence type="ECO:0000313" key="1">
    <source>
        <dbReference type="EMBL" id="RMB95402.1"/>
    </source>
</evidence>
<dbReference type="AlphaFoldDB" id="A0A3M0J3P0"/>
<gene>
    <name evidence="1" type="ORF">DUI87_28123</name>
</gene>
<comment type="caution">
    <text evidence="1">The sequence shown here is derived from an EMBL/GenBank/DDBJ whole genome shotgun (WGS) entry which is preliminary data.</text>
</comment>
<dbReference type="Proteomes" id="UP000269221">
    <property type="component" value="Unassembled WGS sequence"/>
</dbReference>
<sequence length="145" mass="16412">MPSIGPRQYGLRISFYEQPTCLVDEGKAVDIVYLDFSKAFDTISRITVLEKMASNGLDWYTLQWVKNCLDRQAQKVVMNGVTSNWSLVGFPSAQCQDQSCLTSLSMIWIKGSSASLVTLYQMSRWVSADLLESRKALQRDLDWLG</sequence>
<protein>
    <recommendedName>
        <fullName evidence="3">Reverse transcriptase domain-containing protein</fullName>
    </recommendedName>
</protein>
<evidence type="ECO:0008006" key="3">
    <source>
        <dbReference type="Google" id="ProtNLM"/>
    </source>
</evidence>
<dbReference type="EMBL" id="QRBI01000186">
    <property type="protein sequence ID" value="RMB95402.1"/>
    <property type="molecule type" value="Genomic_DNA"/>
</dbReference>
<dbReference type="STRING" id="333673.A0A3M0J3P0"/>
<dbReference type="OrthoDB" id="10063195at2759"/>
<accession>A0A3M0J3P0</accession>
<evidence type="ECO:0000313" key="2">
    <source>
        <dbReference type="Proteomes" id="UP000269221"/>
    </source>
</evidence>
<name>A0A3M0J3P0_HIRRU</name>
<proteinExistence type="predicted"/>
<reference evidence="1 2" key="1">
    <citation type="submission" date="2018-07" db="EMBL/GenBank/DDBJ databases">
        <title>A high quality draft genome assembly of the barn swallow (H. rustica rustica).</title>
        <authorList>
            <person name="Formenti G."/>
            <person name="Chiara M."/>
            <person name="Poveda L."/>
            <person name="Francoijs K.-J."/>
            <person name="Bonisoli-Alquati A."/>
            <person name="Canova L."/>
            <person name="Gianfranceschi L."/>
            <person name="Horner D.S."/>
            <person name="Saino N."/>
        </authorList>
    </citation>
    <scope>NUCLEOTIDE SEQUENCE [LARGE SCALE GENOMIC DNA]</scope>
    <source>
        <strain evidence="1">Chelidonia</strain>
        <tissue evidence="1">Blood</tissue>
    </source>
</reference>
<keyword evidence="2" id="KW-1185">Reference proteome</keyword>